<evidence type="ECO:0000256" key="2">
    <source>
        <dbReference type="ARBA" id="ARBA00022505"/>
    </source>
</evidence>
<dbReference type="Pfam" id="PF13531">
    <property type="entry name" value="SBP_bac_11"/>
    <property type="match status" value="1"/>
</dbReference>
<dbReference type="PANTHER" id="PTHR30632:SF14">
    <property type="entry name" value="TUNGSTATE_MOLYBDATE_CHROMATE-BINDING PROTEIN MODA"/>
    <property type="match status" value="1"/>
</dbReference>
<dbReference type="AlphaFoldDB" id="A0A1F6CMI7"/>
<dbReference type="PANTHER" id="PTHR30632">
    <property type="entry name" value="MOLYBDATE-BINDING PERIPLASMIC PROTEIN"/>
    <property type="match status" value="1"/>
</dbReference>
<feature type="signal peptide" evidence="6">
    <location>
        <begin position="1"/>
        <end position="26"/>
    </location>
</feature>
<feature type="binding site" evidence="5">
    <location>
        <position position="66"/>
    </location>
    <ligand>
        <name>molybdate</name>
        <dbReference type="ChEBI" id="CHEBI:36264"/>
    </ligand>
</feature>
<comment type="similarity">
    <text evidence="1">Belongs to the bacterial solute-binding protein ModA family.</text>
</comment>
<accession>A0A1F6CMI7</accession>
<evidence type="ECO:0000313" key="8">
    <source>
        <dbReference type="Proteomes" id="UP000178606"/>
    </source>
</evidence>
<gene>
    <name evidence="7" type="ORF">A3F84_24455</name>
</gene>
<dbReference type="SUPFAM" id="SSF53850">
    <property type="entry name" value="Periplasmic binding protein-like II"/>
    <property type="match status" value="1"/>
</dbReference>
<organism evidence="7 8">
    <name type="scientific">Handelsmanbacteria sp. (strain RIFCSPLOWO2_12_FULL_64_10)</name>
    <dbReference type="NCBI Taxonomy" id="1817868"/>
    <lineage>
        <taxon>Bacteria</taxon>
        <taxon>Candidatus Handelsmaniibacteriota</taxon>
    </lineage>
</organism>
<keyword evidence="2 5" id="KW-0500">Molybdenum</keyword>
<evidence type="ECO:0000256" key="4">
    <source>
        <dbReference type="ARBA" id="ARBA00022729"/>
    </source>
</evidence>
<evidence type="ECO:0000256" key="5">
    <source>
        <dbReference type="PIRSR" id="PIRSR004846-1"/>
    </source>
</evidence>
<evidence type="ECO:0000256" key="3">
    <source>
        <dbReference type="ARBA" id="ARBA00022723"/>
    </source>
</evidence>
<dbReference type="PIRSF" id="PIRSF004846">
    <property type="entry name" value="ModA"/>
    <property type="match status" value="1"/>
</dbReference>
<dbReference type="EMBL" id="MFKF01000208">
    <property type="protein sequence ID" value="OGG50454.1"/>
    <property type="molecule type" value="Genomic_DNA"/>
</dbReference>
<dbReference type="GO" id="GO:1901359">
    <property type="term" value="F:tungstate binding"/>
    <property type="evidence" value="ECO:0007669"/>
    <property type="project" value="UniProtKB-ARBA"/>
</dbReference>
<feature type="chain" id="PRO_5009523446" evidence="6">
    <location>
        <begin position="27"/>
        <end position="258"/>
    </location>
</feature>
<evidence type="ECO:0000313" key="7">
    <source>
        <dbReference type="EMBL" id="OGG50454.1"/>
    </source>
</evidence>
<dbReference type="Proteomes" id="UP000178606">
    <property type="component" value="Unassembled WGS sequence"/>
</dbReference>
<keyword evidence="4 6" id="KW-0732">Signal</keyword>
<reference evidence="7 8" key="1">
    <citation type="journal article" date="2016" name="Nat. Commun.">
        <title>Thousands of microbial genomes shed light on interconnected biogeochemical processes in an aquifer system.</title>
        <authorList>
            <person name="Anantharaman K."/>
            <person name="Brown C.T."/>
            <person name="Hug L.A."/>
            <person name="Sharon I."/>
            <person name="Castelle C.J."/>
            <person name="Probst A.J."/>
            <person name="Thomas B.C."/>
            <person name="Singh A."/>
            <person name="Wilkins M.J."/>
            <person name="Karaoz U."/>
            <person name="Brodie E.L."/>
            <person name="Williams K.H."/>
            <person name="Hubbard S.S."/>
            <person name="Banfield J.F."/>
        </authorList>
    </citation>
    <scope>NUCLEOTIDE SEQUENCE [LARGE SCALE GENOMIC DNA]</scope>
    <source>
        <strain evidence="8">RIFCSPLOWO2_12_FULL_64_10</strain>
    </source>
</reference>
<sequence>MKRDGWPRAIPWAITFSLALTLPALAADPEELTVAAAADLAFAFKEISRPFQDSTGCRITFSFGSTGTLALQIANGAPFDIFAAASVKFIEDLRAKGLILEDSQRLYAQGRIVAAVSKKTGVLSRSINDLRNPAFQKIAIANPDHAPYGLAAKQALQAANLWDALRPRIVYGENIRQTLQFIQTGNADAGIVALSVASVPEITYTLIPDSLHAPLNQALAIVRTTRHERLARQFIEYLNGPRGRPIMKKYGFLLPGEF</sequence>
<comment type="caution">
    <text evidence="7">The sequence shown here is derived from an EMBL/GenBank/DDBJ whole genome shotgun (WGS) entry which is preliminary data.</text>
</comment>
<dbReference type="GO" id="GO:0046872">
    <property type="term" value="F:metal ion binding"/>
    <property type="evidence" value="ECO:0007669"/>
    <property type="project" value="UniProtKB-KW"/>
</dbReference>
<evidence type="ECO:0000256" key="6">
    <source>
        <dbReference type="SAM" id="SignalP"/>
    </source>
</evidence>
<keyword evidence="3 5" id="KW-0479">Metal-binding</keyword>
<dbReference type="NCBIfam" id="TIGR01256">
    <property type="entry name" value="modA"/>
    <property type="match status" value="1"/>
</dbReference>
<name>A0A1F6CMI7_HANXR</name>
<dbReference type="GO" id="GO:0030973">
    <property type="term" value="F:molybdate ion binding"/>
    <property type="evidence" value="ECO:0007669"/>
    <property type="project" value="InterPro"/>
</dbReference>
<dbReference type="GO" id="GO:0015689">
    <property type="term" value="P:molybdate ion transport"/>
    <property type="evidence" value="ECO:0007669"/>
    <property type="project" value="InterPro"/>
</dbReference>
<proteinExistence type="inferred from homology"/>
<dbReference type="InterPro" id="IPR044084">
    <property type="entry name" value="AvModA-like_subst-bd"/>
</dbReference>
<dbReference type="InterPro" id="IPR005950">
    <property type="entry name" value="ModA"/>
</dbReference>
<dbReference type="CDD" id="cd13539">
    <property type="entry name" value="PBP2_AvModA"/>
    <property type="match status" value="1"/>
</dbReference>
<dbReference type="InterPro" id="IPR050682">
    <property type="entry name" value="ModA/WtpA"/>
</dbReference>
<evidence type="ECO:0000256" key="1">
    <source>
        <dbReference type="ARBA" id="ARBA00009175"/>
    </source>
</evidence>
<dbReference type="Gene3D" id="3.40.190.10">
    <property type="entry name" value="Periplasmic binding protein-like II"/>
    <property type="match status" value="2"/>
</dbReference>
<feature type="binding site" evidence="5">
    <location>
        <position position="175"/>
    </location>
    <ligand>
        <name>molybdate</name>
        <dbReference type="ChEBI" id="CHEBI:36264"/>
    </ligand>
</feature>
<protein>
    <submittedName>
        <fullName evidence="7">Molybdate ABC transporter substrate-binding protein</fullName>
    </submittedName>
</protein>
<dbReference type="FunFam" id="3.40.190.10:FF:000035">
    <property type="entry name" value="Molybdate ABC transporter substrate-binding protein"/>
    <property type="match status" value="1"/>
</dbReference>